<dbReference type="CDD" id="cd02869">
    <property type="entry name" value="PseudoU_synth_RluA_like"/>
    <property type="match status" value="1"/>
</dbReference>
<evidence type="ECO:0000313" key="5">
    <source>
        <dbReference type="Proteomes" id="UP000008461"/>
    </source>
</evidence>
<dbReference type="RefSeq" id="WP_013764565.1">
    <property type="nucleotide sequence ID" value="NC_015510.1"/>
</dbReference>
<dbReference type="GO" id="GO:0003723">
    <property type="term" value="F:RNA binding"/>
    <property type="evidence" value="ECO:0007669"/>
    <property type="project" value="InterPro"/>
</dbReference>
<dbReference type="KEGG" id="hhy:Halhy_2127"/>
<dbReference type="GO" id="GO:0001522">
    <property type="term" value="P:pseudouridine synthesis"/>
    <property type="evidence" value="ECO:0007669"/>
    <property type="project" value="InterPro"/>
</dbReference>
<protein>
    <submittedName>
        <fullName evidence="4">Pseudouridine synthase</fullName>
    </submittedName>
</protein>
<evidence type="ECO:0000256" key="1">
    <source>
        <dbReference type="ARBA" id="ARBA00010876"/>
    </source>
</evidence>
<dbReference type="InterPro" id="IPR050188">
    <property type="entry name" value="RluA_PseudoU_synthase"/>
</dbReference>
<keyword evidence="5" id="KW-1185">Reference proteome</keyword>
<comment type="similarity">
    <text evidence="1">Belongs to the pseudouridine synthase RluA family.</text>
</comment>
<reference key="2">
    <citation type="submission" date="2011-04" db="EMBL/GenBank/DDBJ databases">
        <title>Complete sequence of chromosome of Haliscomenobacter hydrossis DSM 1100.</title>
        <authorList>
            <consortium name="US DOE Joint Genome Institute (JGI-PGF)"/>
            <person name="Lucas S."/>
            <person name="Han J."/>
            <person name="Lapidus A."/>
            <person name="Bruce D."/>
            <person name="Goodwin L."/>
            <person name="Pitluck S."/>
            <person name="Peters L."/>
            <person name="Kyrpides N."/>
            <person name="Mavromatis K."/>
            <person name="Ivanova N."/>
            <person name="Ovchinnikova G."/>
            <person name="Pagani I."/>
            <person name="Daligault H."/>
            <person name="Detter J.C."/>
            <person name="Han C."/>
            <person name="Land M."/>
            <person name="Hauser L."/>
            <person name="Markowitz V."/>
            <person name="Cheng J.-F."/>
            <person name="Hugenholtz P."/>
            <person name="Woyke T."/>
            <person name="Wu D."/>
            <person name="Verbarg S."/>
            <person name="Frueling A."/>
            <person name="Brambilla E."/>
            <person name="Klenk H.-P."/>
            <person name="Eisen J.A."/>
        </authorList>
    </citation>
    <scope>NUCLEOTIDE SEQUENCE</scope>
    <source>
        <strain>DSM 1100</strain>
    </source>
</reference>
<dbReference type="InterPro" id="IPR020103">
    <property type="entry name" value="PsdUridine_synth_cat_dom_sf"/>
</dbReference>
<dbReference type="InterPro" id="IPR006145">
    <property type="entry name" value="PsdUridine_synth_RsuA/RluA"/>
</dbReference>
<dbReference type="eggNOG" id="COG0564">
    <property type="taxonomic scope" value="Bacteria"/>
</dbReference>
<dbReference type="Proteomes" id="UP000008461">
    <property type="component" value="Chromosome"/>
</dbReference>
<reference evidence="4 5" key="1">
    <citation type="journal article" date="2011" name="Stand. Genomic Sci.">
        <title>Complete genome sequence of Haliscomenobacter hydrossis type strain (O).</title>
        <authorList>
            <consortium name="US DOE Joint Genome Institute (JGI-PGF)"/>
            <person name="Daligault H."/>
            <person name="Lapidus A."/>
            <person name="Zeytun A."/>
            <person name="Nolan M."/>
            <person name="Lucas S."/>
            <person name="Del Rio T.G."/>
            <person name="Tice H."/>
            <person name="Cheng J.F."/>
            <person name="Tapia R."/>
            <person name="Han C."/>
            <person name="Goodwin L."/>
            <person name="Pitluck S."/>
            <person name="Liolios K."/>
            <person name="Pagani I."/>
            <person name="Ivanova N."/>
            <person name="Huntemann M."/>
            <person name="Mavromatis K."/>
            <person name="Mikhailova N."/>
            <person name="Pati A."/>
            <person name="Chen A."/>
            <person name="Palaniappan K."/>
            <person name="Land M."/>
            <person name="Hauser L."/>
            <person name="Brambilla E.M."/>
            <person name="Rohde M."/>
            <person name="Verbarg S."/>
            <person name="Goker M."/>
            <person name="Bristow J."/>
            <person name="Eisen J.A."/>
            <person name="Markowitz V."/>
            <person name="Hugenholtz P."/>
            <person name="Kyrpides N.C."/>
            <person name="Klenk H.P."/>
            <person name="Woyke T."/>
        </authorList>
    </citation>
    <scope>NUCLEOTIDE SEQUENCE [LARGE SCALE GENOMIC DNA]</scope>
    <source>
        <strain evidence="5">ATCC 27775 / DSM 1100 / LMG 10767 / O</strain>
    </source>
</reference>
<dbReference type="SUPFAM" id="SSF55120">
    <property type="entry name" value="Pseudouridine synthase"/>
    <property type="match status" value="1"/>
</dbReference>
<dbReference type="AlphaFoldDB" id="F4KRQ8"/>
<dbReference type="STRING" id="760192.Halhy_2127"/>
<dbReference type="PANTHER" id="PTHR21600:SF83">
    <property type="entry name" value="PSEUDOURIDYLATE SYNTHASE RPUSD4, MITOCHONDRIAL"/>
    <property type="match status" value="1"/>
</dbReference>
<gene>
    <name evidence="4" type="ordered locus">Halhy_2127</name>
</gene>
<dbReference type="HOGENOM" id="CLU_016902_11_2_10"/>
<name>F4KRQ8_HALH1</name>
<dbReference type="GO" id="GO:0006396">
    <property type="term" value="P:RNA processing"/>
    <property type="evidence" value="ECO:0007669"/>
    <property type="project" value="UniProtKB-ARBA"/>
</dbReference>
<dbReference type="Pfam" id="PF00849">
    <property type="entry name" value="PseudoU_synth_2"/>
    <property type="match status" value="1"/>
</dbReference>
<evidence type="ECO:0000256" key="2">
    <source>
        <dbReference type="ARBA" id="ARBA00023235"/>
    </source>
</evidence>
<dbReference type="GO" id="GO:0009982">
    <property type="term" value="F:pseudouridine synthase activity"/>
    <property type="evidence" value="ECO:0007669"/>
    <property type="project" value="InterPro"/>
</dbReference>
<dbReference type="PANTHER" id="PTHR21600">
    <property type="entry name" value="MITOCHONDRIAL RNA PSEUDOURIDINE SYNTHASE"/>
    <property type="match status" value="1"/>
</dbReference>
<dbReference type="OrthoDB" id="9796412at2"/>
<feature type="domain" description="Pseudouridine synthase RsuA/RluA-like" evidence="3">
    <location>
        <begin position="28"/>
        <end position="176"/>
    </location>
</feature>
<accession>F4KRQ8</accession>
<keyword evidence="2" id="KW-0413">Isomerase</keyword>
<sequence length="237" mass="26453">MKNSNETPESVNAQERIGDWVLYKNNQLIAFNKPAGIPTQTDKTGDKSLLQLAEIFTKSAVQLVHRLDRPASGIVLVSKTAKALANLNEQFRNRQIQKTYLAVVEALPAEPKGRLEHWIWKNGQTNRSVISTEKGHANAQEAILEYQLLGSSDRYHLLEVKLLTGRHHQIRAQLAAMGCIIKGDVKYGARRSNKDRSIHLHAWKLSFQHPVSHETVVLTAPLPVDAVWDAMGGFLGS</sequence>
<evidence type="ECO:0000313" key="4">
    <source>
        <dbReference type="EMBL" id="AEE50012.1"/>
    </source>
</evidence>
<dbReference type="EMBL" id="CP002691">
    <property type="protein sequence ID" value="AEE50012.1"/>
    <property type="molecule type" value="Genomic_DNA"/>
</dbReference>
<evidence type="ECO:0000259" key="3">
    <source>
        <dbReference type="Pfam" id="PF00849"/>
    </source>
</evidence>
<dbReference type="GO" id="GO:0140098">
    <property type="term" value="F:catalytic activity, acting on RNA"/>
    <property type="evidence" value="ECO:0007669"/>
    <property type="project" value="UniProtKB-ARBA"/>
</dbReference>
<organism evidence="4 5">
    <name type="scientific">Haliscomenobacter hydrossis (strain ATCC 27775 / DSM 1100 / LMG 10767 / O)</name>
    <dbReference type="NCBI Taxonomy" id="760192"/>
    <lineage>
        <taxon>Bacteria</taxon>
        <taxon>Pseudomonadati</taxon>
        <taxon>Bacteroidota</taxon>
        <taxon>Saprospiria</taxon>
        <taxon>Saprospirales</taxon>
        <taxon>Haliscomenobacteraceae</taxon>
        <taxon>Haliscomenobacter</taxon>
    </lineage>
</organism>
<proteinExistence type="inferred from homology"/>
<dbReference type="Gene3D" id="3.30.2350.10">
    <property type="entry name" value="Pseudouridine synthase"/>
    <property type="match status" value="1"/>
</dbReference>